<evidence type="ECO:0000313" key="8">
    <source>
        <dbReference type="EMBL" id="WVZ73680.1"/>
    </source>
</evidence>
<protein>
    <recommendedName>
        <fullName evidence="7">ArsA/GET3 Anion-transporting ATPase-like domain-containing protein</fullName>
    </recommendedName>
</protein>
<dbReference type="SUPFAM" id="SSF52540">
    <property type="entry name" value="P-loop containing nucleoside triphosphate hydrolases"/>
    <property type="match status" value="1"/>
</dbReference>
<keyword evidence="3" id="KW-0378">Hydrolase</keyword>
<organism evidence="8 9">
    <name type="scientific">Paspalum notatum var. saurae</name>
    <dbReference type="NCBI Taxonomy" id="547442"/>
    <lineage>
        <taxon>Eukaryota</taxon>
        <taxon>Viridiplantae</taxon>
        <taxon>Streptophyta</taxon>
        <taxon>Embryophyta</taxon>
        <taxon>Tracheophyta</taxon>
        <taxon>Spermatophyta</taxon>
        <taxon>Magnoliopsida</taxon>
        <taxon>Liliopsida</taxon>
        <taxon>Poales</taxon>
        <taxon>Poaceae</taxon>
        <taxon>PACMAD clade</taxon>
        <taxon>Panicoideae</taxon>
        <taxon>Andropogonodae</taxon>
        <taxon>Paspaleae</taxon>
        <taxon>Paspalinae</taxon>
        <taxon>Paspalum</taxon>
    </lineage>
</organism>
<dbReference type="GO" id="GO:0043529">
    <property type="term" value="C:GET complex"/>
    <property type="evidence" value="ECO:0007669"/>
    <property type="project" value="TreeGrafter"/>
</dbReference>
<dbReference type="CDD" id="cd02035">
    <property type="entry name" value="ArsA"/>
    <property type="match status" value="1"/>
</dbReference>
<keyword evidence="9" id="KW-1185">Reference proteome</keyword>
<dbReference type="EMBL" id="CP144749">
    <property type="protein sequence ID" value="WVZ73680.1"/>
    <property type="molecule type" value="Genomic_DNA"/>
</dbReference>
<feature type="domain" description="ArsA/GET3 Anion-transporting ATPase-like" evidence="7">
    <location>
        <begin position="156"/>
        <end position="486"/>
    </location>
</feature>
<dbReference type="Pfam" id="PF02374">
    <property type="entry name" value="ArsA_ATPase"/>
    <property type="match status" value="1"/>
</dbReference>
<evidence type="ECO:0000256" key="1">
    <source>
        <dbReference type="ARBA" id="ARBA00011040"/>
    </source>
</evidence>
<keyword evidence="2" id="KW-0547">Nucleotide-binding</keyword>
<dbReference type="PANTHER" id="PTHR10803:SF0">
    <property type="entry name" value="ATPASE GET3B"/>
    <property type="match status" value="1"/>
</dbReference>
<dbReference type="FunFam" id="3.40.50.300:FF:000936">
    <property type="entry name" value="Arsenical pump-driving ATPase"/>
    <property type="match status" value="1"/>
</dbReference>
<gene>
    <name evidence="8" type="ORF">U9M48_021962</name>
</gene>
<evidence type="ECO:0000259" key="7">
    <source>
        <dbReference type="Pfam" id="PF02374"/>
    </source>
</evidence>
<evidence type="ECO:0000256" key="4">
    <source>
        <dbReference type="ARBA" id="ARBA00022840"/>
    </source>
</evidence>
<evidence type="ECO:0000256" key="2">
    <source>
        <dbReference type="ARBA" id="ARBA00022741"/>
    </source>
</evidence>
<accession>A0AAQ3THS9</accession>
<proteinExistence type="inferred from homology"/>
<dbReference type="Gene3D" id="3.40.50.300">
    <property type="entry name" value="P-loop containing nucleotide triphosphate hydrolases"/>
    <property type="match status" value="1"/>
</dbReference>
<dbReference type="AlphaFoldDB" id="A0AAQ3THS9"/>
<keyword evidence="5" id="KW-0809">Transit peptide</keyword>
<evidence type="ECO:0000313" key="9">
    <source>
        <dbReference type="Proteomes" id="UP001341281"/>
    </source>
</evidence>
<evidence type="ECO:0000256" key="5">
    <source>
        <dbReference type="ARBA" id="ARBA00022946"/>
    </source>
</evidence>
<sequence length="489" mass="53224">MPRKTLGLPRTTGLYFVMWACSTARINGLCVLGWLAVSAWQLVASPVLRESAVVRPGEKPRTRRRETQATRLIPSSPPFATMLATASPHLQVAARRLSLSVPVNRAYCSFRSTRPCPGRYASVRAASASAAEAAPPAKEGAEELGFQEMSSGTRRRYYMLGGKGGVGKTSCAASLAVRFANNGHPTLVVSTDPAHSLSDSFAQDLSGGTLVPVEGPDSPLFALEINPEKAREEFRTASQKNGGAGVKDFMDSMGLGMLAEQLGELKLGELLDSPPPGLDEAIAISKVMQFLEAQEYSMFSRIVFDTAPTGHTLRLLSLPDFLDASIGKILKLRSKIASATSAIKSVFGQEVQQQDAVGVLSNSWRMANKLEQLRERMVKVRELFRDTESTEFIIVTIPTVMAISESSRLHSSLQKESVPVRRLIVNQVLPPSTSDCKFCAIKRKDQARALDMIRSDPELRGLNIIQAPLVDMEIRGVPALKFLGDIVWK</sequence>
<dbReference type="NCBIfam" id="TIGR00345">
    <property type="entry name" value="GET3_arsA_TRC40"/>
    <property type="match status" value="1"/>
</dbReference>
<dbReference type="Proteomes" id="UP001341281">
    <property type="component" value="Chromosome 05"/>
</dbReference>
<dbReference type="GO" id="GO:0005524">
    <property type="term" value="F:ATP binding"/>
    <property type="evidence" value="ECO:0007669"/>
    <property type="project" value="UniProtKB-KW"/>
</dbReference>
<dbReference type="GO" id="GO:0016887">
    <property type="term" value="F:ATP hydrolysis activity"/>
    <property type="evidence" value="ECO:0007669"/>
    <property type="project" value="InterPro"/>
</dbReference>
<comment type="catalytic activity">
    <reaction evidence="6">
        <text>ATP + H2O = ADP + phosphate + H(+)</text>
        <dbReference type="Rhea" id="RHEA:13065"/>
        <dbReference type="ChEBI" id="CHEBI:15377"/>
        <dbReference type="ChEBI" id="CHEBI:15378"/>
        <dbReference type="ChEBI" id="CHEBI:30616"/>
        <dbReference type="ChEBI" id="CHEBI:43474"/>
        <dbReference type="ChEBI" id="CHEBI:456216"/>
    </reaction>
    <physiologicalReaction direction="left-to-right" evidence="6">
        <dbReference type="Rhea" id="RHEA:13066"/>
    </physiologicalReaction>
</comment>
<comment type="similarity">
    <text evidence="1">Belongs to the arsA ATPase family.</text>
</comment>
<evidence type="ECO:0000256" key="6">
    <source>
        <dbReference type="ARBA" id="ARBA00048778"/>
    </source>
</evidence>
<reference evidence="8 9" key="1">
    <citation type="submission" date="2024-02" db="EMBL/GenBank/DDBJ databases">
        <title>High-quality chromosome-scale genome assembly of Pensacola bahiagrass (Paspalum notatum Flugge var. saurae).</title>
        <authorList>
            <person name="Vega J.M."/>
            <person name="Podio M."/>
            <person name="Orjuela J."/>
            <person name="Siena L.A."/>
            <person name="Pessino S.C."/>
            <person name="Combes M.C."/>
            <person name="Mariac C."/>
            <person name="Albertini E."/>
            <person name="Pupilli F."/>
            <person name="Ortiz J.P.A."/>
            <person name="Leblanc O."/>
        </authorList>
    </citation>
    <scope>NUCLEOTIDE SEQUENCE [LARGE SCALE GENOMIC DNA]</scope>
    <source>
        <strain evidence="8">R1</strain>
        <tissue evidence="8">Leaf</tissue>
    </source>
</reference>
<dbReference type="InterPro" id="IPR025723">
    <property type="entry name" value="ArsA/GET3_ATPase-like"/>
</dbReference>
<dbReference type="InterPro" id="IPR016300">
    <property type="entry name" value="ATPase_ArsA/GET3"/>
</dbReference>
<evidence type="ECO:0000256" key="3">
    <source>
        <dbReference type="ARBA" id="ARBA00022801"/>
    </source>
</evidence>
<dbReference type="GO" id="GO:0071816">
    <property type="term" value="P:tail-anchored membrane protein insertion into ER membrane"/>
    <property type="evidence" value="ECO:0007669"/>
    <property type="project" value="TreeGrafter"/>
</dbReference>
<dbReference type="InterPro" id="IPR027417">
    <property type="entry name" value="P-loop_NTPase"/>
</dbReference>
<keyword evidence="4" id="KW-0067">ATP-binding</keyword>
<name>A0AAQ3THS9_PASNO</name>
<dbReference type="PANTHER" id="PTHR10803">
    <property type="entry name" value="ARSENICAL PUMP-DRIVING ATPASE ARSENITE-TRANSLOCATING ATPASE"/>
    <property type="match status" value="1"/>
</dbReference>